<sequence length="850" mass="94594">MSSAFYSFINSITNSLTSKYDIKHQISSSGLWKIYQGERKTTGKKVALFIFEKKLLDTLFKRDRGSSRHNTEIVYELLKKEAGNLARLRHPSILEVVEPVSESRSSIVFVTEPLMGSLTHLVKSDDNYSSDSQAPSLDLDELEIQKGLLQVGKGLQFLNDAKVVHHNLTTDAIFVNAKGDWKIGGLGFSVFLNSGNASENMGYDNNEFMPEACQISLDYAAPESVLDNNICQANDMFSLGCLAYAVHNKGVSILKTFNNFQTYERQIKTINSQSFTNIPPHLLEVIRSLLTRHPNQRMDPVSFQNSKYFDNLLVSTMKFLESFPEKTREEKAQFMKGLARVLGQFPERVLKRKILPSLLEELKDNQLLPYTIPNIFIITQKLSQQEFCDLVLPSLKPIFSVRDPPQNMIVLLEKLDILQEKTPREVFRDDVMPLVYAALETSAAVVQEKALRIIPSLAESLDYTAVKSSLFPRVQTVFVQTTILSVKVSTLICFHSMIKLLDKFTVQEKLVPLLKNIKTKEPAVMLATLAVYDEVGKLADKEIIATEILPQLWRMSFGPLLNLEQFQKFMKTIRNLTNRVEEAHTRHLQEVKSLEEQTRSVNASSTSSPQLMDQSTIGADVNVSFESLVQGGGAVNSSSDNDMFGALVNKNTVSPNLITPQQRPVTTNQPSSWSSPSQPAIVPSPMLLQQQTQPANNGWSANSSSTLQPSNTWNKPLAPATTATSTTSPSINWNTQQQQSNWSSSIKPISSPQQQQQQIPSLSSPPSFAMNQMSFNNNNNNNNKNANANYNALRSIPPNTTTMSAQPPSMMPLSSGMGLLPPIPSPSITPLKSNAPHVTKTNLHAFDPLG</sequence>
<feature type="compositionally biased region" description="Low complexity" evidence="1">
    <location>
        <begin position="716"/>
        <end position="767"/>
    </location>
</feature>
<dbReference type="InterPro" id="IPR011009">
    <property type="entry name" value="Kinase-like_dom_sf"/>
</dbReference>
<comment type="caution">
    <text evidence="3">The sequence shown here is derived from an EMBL/GenBank/DDBJ whole genome shotgun (WGS) entry which is preliminary data.</text>
</comment>
<dbReference type="SUPFAM" id="SSF48371">
    <property type="entry name" value="ARM repeat"/>
    <property type="match status" value="1"/>
</dbReference>
<feature type="compositionally biased region" description="Polar residues" evidence="1">
    <location>
        <begin position="687"/>
        <end position="714"/>
    </location>
</feature>
<dbReference type="Proteomes" id="UP000650833">
    <property type="component" value="Unassembled WGS sequence"/>
</dbReference>
<feature type="region of interest" description="Disordered" evidence="1">
    <location>
        <begin position="655"/>
        <end position="791"/>
    </location>
</feature>
<protein>
    <recommendedName>
        <fullName evidence="2">Protein kinase domain-containing protein</fullName>
    </recommendedName>
</protein>
<feature type="compositionally biased region" description="Low complexity" evidence="1">
    <location>
        <begin position="669"/>
        <end position="679"/>
    </location>
</feature>
<evidence type="ECO:0000259" key="2">
    <source>
        <dbReference type="PROSITE" id="PS50011"/>
    </source>
</evidence>
<dbReference type="InterPro" id="IPR051177">
    <property type="entry name" value="CIK-Related_Protein"/>
</dbReference>
<feature type="compositionally biased region" description="Polar residues" evidence="1">
    <location>
        <begin position="599"/>
        <end position="613"/>
    </location>
</feature>
<dbReference type="Pfam" id="PF00069">
    <property type="entry name" value="Pkinase"/>
    <property type="match status" value="1"/>
</dbReference>
<dbReference type="Gene3D" id="1.25.10.10">
    <property type="entry name" value="Leucine-rich Repeat Variant"/>
    <property type="match status" value="1"/>
</dbReference>
<name>A0A8H7QIB7_9FUNG</name>
<dbReference type="PANTHER" id="PTHR12984:SF6">
    <property type="entry name" value="SCY1-LIKE PROTEIN 2"/>
    <property type="match status" value="1"/>
</dbReference>
<evidence type="ECO:0000256" key="1">
    <source>
        <dbReference type="SAM" id="MobiDB-lite"/>
    </source>
</evidence>
<dbReference type="Gene3D" id="1.10.510.10">
    <property type="entry name" value="Transferase(Phosphotransferase) domain 1"/>
    <property type="match status" value="1"/>
</dbReference>
<dbReference type="GO" id="GO:0004672">
    <property type="term" value="F:protein kinase activity"/>
    <property type="evidence" value="ECO:0007669"/>
    <property type="project" value="InterPro"/>
</dbReference>
<gene>
    <name evidence="3" type="ORF">INT46_005150</name>
</gene>
<dbReference type="InterPro" id="IPR011989">
    <property type="entry name" value="ARM-like"/>
</dbReference>
<evidence type="ECO:0000313" key="3">
    <source>
        <dbReference type="EMBL" id="KAG2193202.1"/>
    </source>
</evidence>
<dbReference type="GO" id="GO:0005524">
    <property type="term" value="F:ATP binding"/>
    <property type="evidence" value="ECO:0007669"/>
    <property type="project" value="InterPro"/>
</dbReference>
<dbReference type="PANTHER" id="PTHR12984">
    <property type="entry name" value="SCY1-RELATED S/T PROTEIN KINASE-LIKE"/>
    <property type="match status" value="1"/>
</dbReference>
<proteinExistence type="predicted"/>
<reference evidence="3" key="1">
    <citation type="submission" date="2020-12" db="EMBL/GenBank/DDBJ databases">
        <title>Metabolic potential, ecology and presence of endohyphal bacteria is reflected in genomic diversity of Mucoromycotina.</title>
        <authorList>
            <person name="Muszewska A."/>
            <person name="Okrasinska A."/>
            <person name="Steczkiewicz K."/>
            <person name="Drgas O."/>
            <person name="Orlowska M."/>
            <person name="Perlinska-Lenart U."/>
            <person name="Aleksandrzak-Piekarczyk T."/>
            <person name="Szatraj K."/>
            <person name="Zielenkiewicz U."/>
            <person name="Pilsyk S."/>
            <person name="Malc E."/>
            <person name="Mieczkowski P."/>
            <person name="Kruszewska J.S."/>
            <person name="Biernat P."/>
            <person name="Pawlowska J."/>
        </authorList>
    </citation>
    <scope>NUCLEOTIDE SEQUENCE</scope>
    <source>
        <strain evidence="3">CBS 226.32</strain>
    </source>
</reference>
<keyword evidence="4" id="KW-1185">Reference proteome</keyword>
<accession>A0A8H7QIB7</accession>
<feature type="compositionally biased region" description="Polar residues" evidence="1">
    <location>
        <begin position="655"/>
        <end position="668"/>
    </location>
</feature>
<dbReference type="InterPro" id="IPR000719">
    <property type="entry name" value="Prot_kinase_dom"/>
</dbReference>
<dbReference type="AlphaFoldDB" id="A0A8H7QIB7"/>
<dbReference type="InterPro" id="IPR016024">
    <property type="entry name" value="ARM-type_fold"/>
</dbReference>
<dbReference type="Gene3D" id="3.30.200.20">
    <property type="entry name" value="Phosphorylase Kinase, domain 1"/>
    <property type="match status" value="1"/>
</dbReference>
<dbReference type="SUPFAM" id="SSF56112">
    <property type="entry name" value="Protein kinase-like (PK-like)"/>
    <property type="match status" value="1"/>
</dbReference>
<feature type="region of interest" description="Disordered" evidence="1">
    <location>
        <begin position="592"/>
        <end position="613"/>
    </location>
</feature>
<dbReference type="EMBL" id="JAEPRC010000666">
    <property type="protein sequence ID" value="KAG2193202.1"/>
    <property type="molecule type" value="Genomic_DNA"/>
</dbReference>
<dbReference type="CDD" id="cd14011">
    <property type="entry name" value="PK_SCY1_like"/>
    <property type="match status" value="1"/>
</dbReference>
<organism evidence="3 4">
    <name type="scientific">Mucor plumbeus</name>
    <dbReference type="NCBI Taxonomy" id="97098"/>
    <lineage>
        <taxon>Eukaryota</taxon>
        <taxon>Fungi</taxon>
        <taxon>Fungi incertae sedis</taxon>
        <taxon>Mucoromycota</taxon>
        <taxon>Mucoromycotina</taxon>
        <taxon>Mucoromycetes</taxon>
        <taxon>Mucorales</taxon>
        <taxon>Mucorineae</taxon>
        <taxon>Mucoraceae</taxon>
        <taxon>Mucor</taxon>
    </lineage>
</organism>
<feature type="domain" description="Protein kinase" evidence="2">
    <location>
        <begin position="20"/>
        <end position="309"/>
    </location>
</feature>
<dbReference type="PROSITE" id="PS50011">
    <property type="entry name" value="PROTEIN_KINASE_DOM"/>
    <property type="match status" value="1"/>
</dbReference>
<dbReference type="OrthoDB" id="79687at2759"/>
<feature type="compositionally biased region" description="Low complexity" evidence="1">
    <location>
        <begin position="776"/>
        <end position="791"/>
    </location>
</feature>
<evidence type="ECO:0000313" key="4">
    <source>
        <dbReference type="Proteomes" id="UP000650833"/>
    </source>
</evidence>